<dbReference type="OrthoDB" id="2520859at2759"/>
<gene>
    <name evidence="1" type="ORF">BMF94_0306</name>
</gene>
<protein>
    <submittedName>
        <fullName evidence="1">Uncharacterized protein</fullName>
    </submittedName>
</protein>
<proteinExistence type="predicted"/>
<accession>A0A2S5BIX3</accession>
<reference evidence="1 2" key="1">
    <citation type="journal article" date="2018" name="Front. Microbiol.">
        <title>Prospects for Fungal Bioremediation of Acidic Radioactive Waste Sites: Characterization and Genome Sequence of Rhodotorula taiwanensis MD1149.</title>
        <authorList>
            <person name="Tkavc R."/>
            <person name="Matrosova V.Y."/>
            <person name="Grichenko O.E."/>
            <person name="Gostincar C."/>
            <person name="Volpe R.P."/>
            <person name="Klimenkova P."/>
            <person name="Gaidamakova E.K."/>
            <person name="Zhou C.E."/>
            <person name="Stewart B.J."/>
            <person name="Lyman M.G."/>
            <person name="Malfatti S.A."/>
            <person name="Rubinfeld B."/>
            <person name="Courtot M."/>
            <person name="Singh J."/>
            <person name="Dalgard C.L."/>
            <person name="Hamilton T."/>
            <person name="Frey K.G."/>
            <person name="Gunde-Cimerman N."/>
            <person name="Dugan L."/>
            <person name="Daly M.J."/>
        </authorList>
    </citation>
    <scope>NUCLEOTIDE SEQUENCE [LARGE SCALE GENOMIC DNA]</scope>
    <source>
        <strain evidence="1 2">MD1149</strain>
    </source>
</reference>
<name>A0A2S5BIX3_9BASI</name>
<dbReference type="EMBL" id="PJQD01000002">
    <property type="protein sequence ID" value="POY76714.1"/>
    <property type="molecule type" value="Genomic_DNA"/>
</dbReference>
<dbReference type="AlphaFoldDB" id="A0A2S5BIX3"/>
<sequence>MSTADLRAGGRAKGKSKRVAELGKTRALHARVCDFLAEPHHVGLLPLLAVNRHLRKLATKRLVAAYSKAVCKGWSEDGVTLKIVGGGFVRLTHNWVNPFNGPEKHDDPRYAITKHYPENAEYDELRPLDLIFDSFNADTRMCKFKPYNKFLDLQWNMDVDRTTRMPQPEFYAGVFNMTPTEWFRREQKGEQGVKGLLLAIDPTAYPPYEACFYPGISAKIDGKIDALSKPVYHGWKITYHASRSDRMLTELLGEMLAESEALPAEDSDLAECIPVAIPASCRVEALKIPLVNLFVPPGWSKKRPWWT</sequence>
<evidence type="ECO:0000313" key="1">
    <source>
        <dbReference type="EMBL" id="POY76714.1"/>
    </source>
</evidence>
<evidence type="ECO:0000313" key="2">
    <source>
        <dbReference type="Proteomes" id="UP000237144"/>
    </source>
</evidence>
<organism evidence="1 2">
    <name type="scientific">Rhodotorula taiwanensis</name>
    <dbReference type="NCBI Taxonomy" id="741276"/>
    <lineage>
        <taxon>Eukaryota</taxon>
        <taxon>Fungi</taxon>
        <taxon>Dikarya</taxon>
        <taxon>Basidiomycota</taxon>
        <taxon>Pucciniomycotina</taxon>
        <taxon>Microbotryomycetes</taxon>
        <taxon>Sporidiobolales</taxon>
        <taxon>Sporidiobolaceae</taxon>
        <taxon>Rhodotorula</taxon>
    </lineage>
</organism>
<dbReference type="Proteomes" id="UP000237144">
    <property type="component" value="Unassembled WGS sequence"/>
</dbReference>
<keyword evidence="2" id="KW-1185">Reference proteome</keyword>
<comment type="caution">
    <text evidence="1">The sequence shown here is derived from an EMBL/GenBank/DDBJ whole genome shotgun (WGS) entry which is preliminary data.</text>
</comment>